<dbReference type="EMBL" id="CP061510">
    <property type="protein sequence ID" value="QSB44933.1"/>
    <property type="molecule type" value="Genomic_DNA"/>
</dbReference>
<evidence type="ECO:0000313" key="1">
    <source>
        <dbReference type="EMBL" id="QSB44933.1"/>
    </source>
</evidence>
<evidence type="ECO:0000313" key="2">
    <source>
        <dbReference type="Proteomes" id="UP000663637"/>
    </source>
</evidence>
<name>A0ABX7K9J4_9SPHN</name>
<dbReference type="Proteomes" id="UP000663637">
    <property type="component" value="Chromosome"/>
</dbReference>
<dbReference type="RefSeq" id="WP_205443127.1">
    <property type="nucleotide sequence ID" value="NZ_CP061510.1"/>
</dbReference>
<reference evidence="1 2" key="1">
    <citation type="submission" date="2020-09" db="EMBL/GenBank/DDBJ databases">
        <title>Complete genome sequence of altererythrobacter flavus SS-21NJ, isolated from Dongying oil sludge in Shandong province.</title>
        <authorList>
            <person name="Sun S."/>
            <person name="Zhang Z."/>
        </authorList>
    </citation>
    <scope>NUCLEOTIDE SEQUENCE [LARGE SCALE GENOMIC DNA]</scope>
    <source>
        <strain evidence="1 2">SS-21NJ</strain>
    </source>
</reference>
<organism evidence="1 2">
    <name type="scientific">Tsuneonella flava</name>
    <dbReference type="NCBI Taxonomy" id="2055955"/>
    <lineage>
        <taxon>Bacteria</taxon>
        <taxon>Pseudomonadati</taxon>
        <taxon>Pseudomonadota</taxon>
        <taxon>Alphaproteobacteria</taxon>
        <taxon>Sphingomonadales</taxon>
        <taxon>Erythrobacteraceae</taxon>
        <taxon>Tsuneonella</taxon>
    </lineage>
</organism>
<protein>
    <recommendedName>
        <fullName evidence="3">Photosynthetic complex assembly protein</fullName>
    </recommendedName>
</protein>
<gene>
    <name evidence="1" type="ORF">IDJ81_01815</name>
</gene>
<accession>A0ABX7K9J4</accession>
<proteinExistence type="predicted"/>
<evidence type="ECO:0008006" key="3">
    <source>
        <dbReference type="Google" id="ProtNLM"/>
    </source>
</evidence>
<sequence>MAMQLVLFGGSLAAILLLAFIAHKLGLGGDIRIRDADQARALANETIDGFDPVEISIDRAGYGALLRDADGRVLLLRRHGARFVGRLLDSHAESRLDQQFITIGTHEKRFGTVTLNLGPQAQAWAASLRRL</sequence>
<keyword evidence="2" id="KW-1185">Reference proteome</keyword>